<sequence>FDRSCHLVSTRSPCAGAGSSLHPPLTFEAPRDALRPVGPEAHLRSDRSSARQSSSTGPFGTDPPRHHSSCIPSNPFDPSISLDFPRTLTAHLVQNIALVKSSSIISIPMYI</sequence>
<evidence type="ECO:0000256" key="1">
    <source>
        <dbReference type="SAM" id="MobiDB-lite"/>
    </source>
</evidence>
<gene>
    <name evidence="2" type="ORF">CROQUDRAFT_665195</name>
</gene>
<proteinExistence type="predicted"/>
<reference evidence="2" key="1">
    <citation type="submission" date="2013-11" db="EMBL/GenBank/DDBJ databases">
        <title>Genome sequence of the fusiform rust pathogen reveals effectors for host alternation and coevolution with pine.</title>
        <authorList>
            <consortium name="DOE Joint Genome Institute"/>
            <person name="Smith K."/>
            <person name="Pendleton A."/>
            <person name="Kubisiak T."/>
            <person name="Anderson C."/>
            <person name="Salamov A."/>
            <person name="Aerts A."/>
            <person name="Riley R."/>
            <person name="Clum A."/>
            <person name="Lindquist E."/>
            <person name="Ence D."/>
            <person name="Campbell M."/>
            <person name="Kronenberg Z."/>
            <person name="Feau N."/>
            <person name="Dhillon B."/>
            <person name="Hamelin R."/>
            <person name="Burleigh J."/>
            <person name="Smith J."/>
            <person name="Yandell M."/>
            <person name="Nelson C."/>
            <person name="Grigoriev I."/>
            <person name="Davis J."/>
        </authorList>
    </citation>
    <scope>NUCLEOTIDE SEQUENCE</scope>
    <source>
        <strain evidence="2">G11</strain>
    </source>
</reference>
<dbReference type="Proteomes" id="UP000886653">
    <property type="component" value="Unassembled WGS sequence"/>
</dbReference>
<feature type="region of interest" description="Disordered" evidence="1">
    <location>
        <begin position="1"/>
        <end position="73"/>
    </location>
</feature>
<feature type="non-terminal residue" evidence="2">
    <location>
        <position position="1"/>
    </location>
</feature>
<dbReference type="AlphaFoldDB" id="A0A9P6NA26"/>
<name>A0A9P6NA26_9BASI</name>
<keyword evidence="3" id="KW-1185">Reference proteome</keyword>
<protein>
    <submittedName>
        <fullName evidence="2">Uncharacterized protein</fullName>
    </submittedName>
</protein>
<organism evidence="2 3">
    <name type="scientific">Cronartium quercuum f. sp. fusiforme G11</name>
    <dbReference type="NCBI Taxonomy" id="708437"/>
    <lineage>
        <taxon>Eukaryota</taxon>
        <taxon>Fungi</taxon>
        <taxon>Dikarya</taxon>
        <taxon>Basidiomycota</taxon>
        <taxon>Pucciniomycotina</taxon>
        <taxon>Pucciniomycetes</taxon>
        <taxon>Pucciniales</taxon>
        <taxon>Coleosporiaceae</taxon>
        <taxon>Cronartium</taxon>
    </lineage>
</organism>
<evidence type="ECO:0000313" key="3">
    <source>
        <dbReference type="Proteomes" id="UP000886653"/>
    </source>
</evidence>
<evidence type="ECO:0000313" key="2">
    <source>
        <dbReference type="EMBL" id="KAG0140434.1"/>
    </source>
</evidence>
<comment type="caution">
    <text evidence="2">The sequence shown here is derived from an EMBL/GenBank/DDBJ whole genome shotgun (WGS) entry which is preliminary data.</text>
</comment>
<accession>A0A9P6NA26</accession>
<dbReference type="EMBL" id="MU167445">
    <property type="protein sequence ID" value="KAG0140434.1"/>
    <property type="molecule type" value="Genomic_DNA"/>
</dbReference>